<protein>
    <submittedName>
        <fullName evidence="2">Uncharacterized protein</fullName>
    </submittedName>
</protein>
<reference evidence="2" key="1">
    <citation type="journal article" date="2020" name="Nature">
        <title>Giant virus diversity and host interactions through global metagenomics.</title>
        <authorList>
            <person name="Schulz F."/>
            <person name="Roux S."/>
            <person name="Paez-Espino D."/>
            <person name="Jungbluth S."/>
            <person name="Walsh D.A."/>
            <person name="Denef V.J."/>
            <person name="McMahon K.D."/>
            <person name="Konstantinidis K.T."/>
            <person name="Eloe-Fadrosh E.A."/>
            <person name="Kyrpides N.C."/>
            <person name="Woyke T."/>
        </authorList>
    </citation>
    <scope>NUCLEOTIDE SEQUENCE</scope>
    <source>
        <strain evidence="2">GVMAG-M-3300023179-82</strain>
    </source>
</reference>
<dbReference type="EMBL" id="MN739897">
    <property type="protein sequence ID" value="QHT76526.1"/>
    <property type="molecule type" value="Genomic_DNA"/>
</dbReference>
<dbReference type="AlphaFoldDB" id="A0A6C0H8I0"/>
<name>A0A6C0H8I0_9ZZZZ</name>
<feature type="coiled-coil region" evidence="1">
    <location>
        <begin position="249"/>
        <end position="300"/>
    </location>
</feature>
<feature type="coiled-coil region" evidence="1">
    <location>
        <begin position="148"/>
        <end position="220"/>
    </location>
</feature>
<sequence>MVEVGAAHLTNSPEASNGWWISAPFTSVVTAIKDALQAERAELTTATIKMTEAAAQMERTTEYMKRSDTALGHVEVRDGKTEEQQQQIHNLARIIDTMMKKINELVEYQTKTTDICVEKMEEQEHHVQVQTETTRMCVEKSEEHEQQINDQKETIGAVVKKITELEQQIKDQKNGAVAKKITELEQQIKDQKNDAVAKKITELEQQIKDQEKTFSAFAKKINTSGTEQNKMNTMILEKLTEKQTNIDKIAELQSQIEFLVKNQAKQEATISQLLLKLSQCDEEHDELLKEKKRNKELEERLKIQKNPYNVWKLKLTRCGRAQSSITKTLCSVRKKWTQMRNNSQSWKHLLT</sequence>
<evidence type="ECO:0000256" key="1">
    <source>
        <dbReference type="SAM" id="Coils"/>
    </source>
</evidence>
<proteinExistence type="predicted"/>
<evidence type="ECO:0000313" key="2">
    <source>
        <dbReference type="EMBL" id="QHT76526.1"/>
    </source>
</evidence>
<keyword evidence="1" id="KW-0175">Coiled coil</keyword>
<accession>A0A6C0H8I0</accession>
<organism evidence="2">
    <name type="scientific">viral metagenome</name>
    <dbReference type="NCBI Taxonomy" id="1070528"/>
    <lineage>
        <taxon>unclassified sequences</taxon>
        <taxon>metagenomes</taxon>
        <taxon>organismal metagenomes</taxon>
    </lineage>
</organism>